<evidence type="ECO:0000256" key="1">
    <source>
        <dbReference type="SAM" id="MobiDB-lite"/>
    </source>
</evidence>
<feature type="region of interest" description="Disordered" evidence="1">
    <location>
        <begin position="1"/>
        <end position="28"/>
    </location>
</feature>
<dbReference type="EMBL" id="CAUOFW020001222">
    <property type="protein sequence ID" value="CAK9142322.1"/>
    <property type="molecule type" value="Genomic_DNA"/>
</dbReference>
<dbReference type="Proteomes" id="UP001642360">
    <property type="component" value="Unassembled WGS sequence"/>
</dbReference>
<feature type="region of interest" description="Disordered" evidence="1">
    <location>
        <begin position="62"/>
        <end position="96"/>
    </location>
</feature>
<organism evidence="2 3">
    <name type="scientific">Ilex paraguariensis</name>
    <name type="common">yerba mate</name>
    <dbReference type="NCBI Taxonomy" id="185542"/>
    <lineage>
        <taxon>Eukaryota</taxon>
        <taxon>Viridiplantae</taxon>
        <taxon>Streptophyta</taxon>
        <taxon>Embryophyta</taxon>
        <taxon>Tracheophyta</taxon>
        <taxon>Spermatophyta</taxon>
        <taxon>Magnoliopsida</taxon>
        <taxon>eudicotyledons</taxon>
        <taxon>Gunneridae</taxon>
        <taxon>Pentapetalae</taxon>
        <taxon>asterids</taxon>
        <taxon>campanulids</taxon>
        <taxon>Aquifoliales</taxon>
        <taxon>Aquifoliaceae</taxon>
        <taxon>Ilex</taxon>
    </lineage>
</organism>
<protein>
    <submittedName>
        <fullName evidence="2">Uncharacterized protein</fullName>
    </submittedName>
</protein>
<evidence type="ECO:0000313" key="3">
    <source>
        <dbReference type="Proteomes" id="UP001642360"/>
    </source>
</evidence>
<proteinExistence type="predicted"/>
<reference evidence="2 3" key="1">
    <citation type="submission" date="2024-02" db="EMBL/GenBank/DDBJ databases">
        <authorList>
            <person name="Vignale AGUSTIN F."/>
            <person name="Sosa J E."/>
            <person name="Modenutti C."/>
        </authorList>
    </citation>
    <scope>NUCLEOTIDE SEQUENCE [LARGE SCALE GENOMIC DNA]</scope>
</reference>
<accession>A0ABC8RDF6</accession>
<comment type="caution">
    <text evidence="2">The sequence shown here is derived from an EMBL/GenBank/DDBJ whole genome shotgun (WGS) entry which is preliminary data.</text>
</comment>
<keyword evidence="3" id="KW-1185">Reference proteome</keyword>
<name>A0ABC8RDF6_9AQUA</name>
<gene>
    <name evidence="2" type="ORF">ILEXP_LOCUS10005</name>
</gene>
<sequence length="96" mass="9763">MLQATTTVAAEDADNAEVPSSAPTGEPTNLALVMEAPDADPSSAPLISQDAALAVVELPHDNADTHSSSNIEELFGDGGSSVGEVPRTSVENEGFQ</sequence>
<dbReference type="AlphaFoldDB" id="A0ABC8RDF6"/>
<evidence type="ECO:0000313" key="2">
    <source>
        <dbReference type="EMBL" id="CAK9142322.1"/>
    </source>
</evidence>